<gene>
    <name evidence="5" type="ORF">G7066_13175</name>
</gene>
<feature type="transmembrane region" description="Helical" evidence="2">
    <location>
        <begin position="295"/>
        <end position="316"/>
    </location>
</feature>
<keyword evidence="2" id="KW-0472">Membrane</keyword>
<evidence type="ECO:0000313" key="5">
    <source>
        <dbReference type="EMBL" id="QIM19280.1"/>
    </source>
</evidence>
<feature type="transmembrane region" description="Helical" evidence="2">
    <location>
        <begin position="171"/>
        <end position="191"/>
    </location>
</feature>
<dbReference type="InterPro" id="IPR043968">
    <property type="entry name" value="SGNH"/>
</dbReference>
<feature type="coiled-coil region" evidence="1">
    <location>
        <begin position="30"/>
        <end position="64"/>
    </location>
</feature>
<dbReference type="PANTHER" id="PTHR23028">
    <property type="entry name" value="ACETYLTRANSFERASE"/>
    <property type="match status" value="1"/>
</dbReference>
<dbReference type="Pfam" id="PF19040">
    <property type="entry name" value="SGNH"/>
    <property type="match status" value="1"/>
</dbReference>
<keyword evidence="5" id="KW-0012">Acyltransferase</keyword>
<dbReference type="Proteomes" id="UP000503441">
    <property type="component" value="Chromosome"/>
</dbReference>
<feature type="transmembrane region" description="Helical" evidence="2">
    <location>
        <begin position="269"/>
        <end position="289"/>
    </location>
</feature>
<name>A0ABX6K2L5_9MICO</name>
<evidence type="ECO:0000256" key="1">
    <source>
        <dbReference type="SAM" id="Coils"/>
    </source>
</evidence>
<keyword evidence="2" id="KW-1133">Transmembrane helix</keyword>
<feature type="transmembrane region" description="Helical" evidence="2">
    <location>
        <begin position="130"/>
        <end position="150"/>
    </location>
</feature>
<evidence type="ECO:0000256" key="2">
    <source>
        <dbReference type="SAM" id="Phobius"/>
    </source>
</evidence>
<feature type="transmembrane region" description="Helical" evidence="2">
    <location>
        <begin position="391"/>
        <end position="414"/>
    </location>
</feature>
<feature type="transmembrane region" description="Helical" evidence="2">
    <location>
        <begin position="460"/>
        <end position="479"/>
    </location>
</feature>
<evidence type="ECO:0000259" key="4">
    <source>
        <dbReference type="Pfam" id="PF19040"/>
    </source>
</evidence>
<feature type="transmembrane region" description="Helical" evidence="2">
    <location>
        <begin position="244"/>
        <end position="262"/>
    </location>
</feature>
<keyword evidence="6" id="KW-1185">Reference proteome</keyword>
<feature type="transmembrane region" description="Helical" evidence="2">
    <location>
        <begin position="108"/>
        <end position="124"/>
    </location>
</feature>
<feature type="domain" description="Acyltransferase 3" evidence="3">
    <location>
        <begin position="105"/>
        <end position="438"/>
    </location>
</feature>
<evidence type="ECO:0000313" key="6">
    <source>
        <dbReference type="Proteomes" id="UP000503441"/>
    </source>
</evidence>
<dbReference type="GO" id="GO:0016746">
    <property type="term" value="F:acyltransferase activity"/>
    <property type="evidence" value="ECO:0007669"/>
    <property type="project" value="UniProtKB-KW"/>
</dbReference>
<dbReference type="Pfam" id="PF01757">
    <property type="entry name" value="Acyl_transf_3"/>
    <property type="match status" value="1"/>
</dbReference>
<evidence type="ECO:0000259" key="3">
    <source>
        <dbReference type="Pfam" id="PF01757"/>
    </source>
</evidence>
<keyword evidence="5" id="KW-0808">Transferase</keyword>
<dbReference type="RefSeq" id="WP_166331523.1">
    <property type="nucleotide sequence ID" value="NZ_CP049933.1"/>
</dbReference>
<keyword evidence="1" id="KW-0175">Coiled coil</keyword>
<accession>A0ABX6K2L5</accession>
<dbReference type="PANTHER" id="PTHR23028:SF53">
    <property type="entry name" value="ACYL_TRANSF_3 DOMAIN-CONTAINING PROTEIN"/>
    <property type="match status" value="1"/>
</dbReference>
<dbReference type="InterPro" id="IPR050879">
    <property type="entry name" value="Acyltransferase_3"/>
</dbReference>
<feature type="transmembrane region" description="Helical" evidence="2">
    <location>
        <begin position="328"/>
        <end position="347"/>
    </location>
</feature>
<reference evidence="5 6" key="1">
    <citation type="submission" date="2020-03" db="EMBL/GenBank/DDBJ databases">
        <title>Leucobacter sp. nov., isolated from beetles.</title>
        <authorList>
            <person name="Hyun D.-W."/>
            <person name="Bae J.-W."/>
        </authorList>
    </citation>
    <scope>NUCLEOTIDE SEQUENCE [LARGE SCALE GENOMIC DNA]</scope>
    <source>
        <strain evidence="5 6">HDW9A</strain>
    </source>
</reference>
<proteinExistence type="predicted"/>
<keyword evidence="2" id="KW-0812">Transmembrane</keyword>
<organism evidence="5 6">
    <name type="scientific">Leucobacter coleopterorum</name>
    <dbReference type="NCBI Taxonomy" id="2714933"/>
    <lineage>
        <taxon>Bacteria</taxon>
        <taxon>Bacillati</taxon>
        <taxon>Actinomycetota</taxon>
        <taxon>Actinomycetes</taxon>
        <taxon>Micrococcales</taxon>
        <taxon>Microbacteriaceae</taxon>
        <taxon>Leucobacter</taxon>
    </lineage>
</organism>
<protein>
    <submittedName>
        <fullName evidence="5">Acyltransferase</fullName>
    </submittedName>
</protein>
<dbReference type="EMBL" id="CP049933">
    <property type="protein sequence ID" value="QIM19280.1"/>
    <property type="molecule type" value="Genomic_DNA"/>
</dbReference>
<sequence length="783" mass="86750">MTQPDSQSPRSFRALAHRFVFHWRDDARRMTAIEAELQSARAHIDRLEAEIDELRGNSLRIVELIDVAEQQLARRLWTNPTVSSLPKVNGLQRQSGLMVSRRRLDIQGLRALAVVLVVVFHLFPRLVPGGYIGVDIFFVISGFLITGHLLREVETQGRVCVTQFWARRVRRLLPASLLVLAVSIVLTMTVMPANTRPQNYGDIGYAASYILNWRLAANSVDYLNSQFPPTLVQHYWSLSIEEQFYLVWPVLIAIVIGIAALVRKPQRRFVLAALVLVLSVSLVFSIVETSRSQPAAYFVTTTRVWEFALGGLVAMVPAARTTPLVRGLVSVVALAVVAVCAFMFGAATSFPGAIALLPVVATAVLIWCGDSDDQSWVFAPQRLTHNRVVQFLGDASYSIYLWHWPLILAVTAVFPAAGWGWRRALIVVPVTVVLAWVTLKCVEDPIRKAPGVLRRRSMTFGLMAVVVAAIVGVCVWQSVAIQQDVEKRQTELESLFGNTKTLDPVEPKLCVGAYAILNKCDNPYAYNPQLIDPAFAQEDKPWRWINDKTVEGQCTKETVGSLPERSCYFPGKGKQILVIGDSHADQLMEPLSRVAEQEGWGLRLQSRSSCAIFTLPVEDQNEDIARCLEWSKQLLDSIIADPTIDVVIVSMRIEGNVLPADPVPGLSRLRDAGKQVIIVRDTPEIGFFGPSGVRLTGPECLLAQGVNDDACSWAEDPQPSWLLAGADNLDLSVIDTHKILCSDGTCHTIIGDLVVYTDDNHLTGTFVRSLEGWLARELKLLLD</sequence>
<feature type="domain" description="SGNH" evidence="4">
    <location>
        <begin position="563"/>
        <end position="771"/>
    </location>
</feature>
<dbReference type="InterPro" id="IPR002656">
    <property type="entry name" value="Acyl_transf_3_dom"/>
</dbReference>